<dbReference type="AlphaFoldDB" id="A0A8B8A804"/>
<evidence type="ECO:0000313" key="4">
    <source>
        <dbReference type="RefSeq" id="XP_022287597.1"/>
    </source>
</evidence>
<dbReference type="InterPro" id="IPR053173">
    <property type="entry name" value="SAM-binding_MTase"/>
</dbReference>
<dbReference type="KEGG" id="cvn:111100227"/>
<protein>
    <submittedName>
        <fullName evidence="4">Uncharacterized protein LOC111100227 isoform X1</fullName>
    </submittedName>
</protein>
<dbReference type="Proteomes" id="UP000694844">
    <property type="component" value="Chromosome 6"/>
</dbReference>
<sequence>MVERHEHHSVSFCSMASDHDEPRDLEQIVRDGISTMVFGFGYRAGISDSFIKTQQPCSAEELAKQAGMKVRYIEEWLSCLAAAGIVRVHDDDRFSLPYDEAKLRFQGHIAGAIPLLCDYIPELEEVIKIDGPRGYSYKAPFLKFVESWATPAAIENWVKNSLEPVLQLKPGNQFTLLDLGCGYGRHACRVGQLYPESSVIGVDMDQISIDRAMEEQKSRGVKNVQFICTVGGHLPSDWTDKFDFVVINHVMHDAPGVDDIMKEVKRVLNPDGFAAAWDPPVSSYPKEQANNKQAQQFLPFSLFSCLPMSLSDPSGVGEGLGVGWGYQRKKEKIEEHGFRVIQCGDVDVNTVQDRIVFKK</sequence>
<gene>
    <name evidence="4" type="primary">LOC111100227</name>
</gene>
<dbReference type="CDD" id="cd02440">
    <property type="entry name" value="AdoMet_MTases"/>
    <property type="match status" value="1"/>
</dbReference>
<feature type="domain" description="Methyltransferase" evidence="1">
    <location>
        <begin position="175"/>
        <end position="280"/>
    </location>
</feature>
<dbReference type="SUPFAM" id="SSF53335">
    <property type="entry name" value="S-adenosyl-L-methionine-dependent methyltransferases"/>
    <property type="match status" value="1"/>
</dbReference>
<dbReference type="Pfam" id="PF21320">
    <property type="entry name" value="WHD_Rv2258c"/>
    <property type="match status" value="1"/>
</dbReference>
<dbReference type="InterPro" id="IPR029063">
    <property type="entry name" value="SAM-dependent_MTases_sf"/>
</dbReference>
<dbReference type="InterPro" id="IPR036390">
    <property type="entry name" value="WH_DNA-bd_sf"/>
</dbReference>
<evidence type="ECO:0000259" key="2">
    <source>
        <dbReference type="Pfam" id="PF21320"/>
    </source>
</evidence>
<dbReference type="Gene3D" id="1.10.10.10">
    <property type="entry name" value="Winged helix-like DNA-binding domain superfamily/Winged helix DNA-binding domain"/>
    <property type="match status" value="1"/>
</dbReference>
<keyword evidence="3" id="KW-1185">Reference proteome</keyword>
<reference evidence="4" key="1">
    <citation type="submission" date="2025-08" db="UniProtKB">
        <authorList>
            <consortium name="RefSeq"/>
        </authorList>
    </citation>
    <scope>IDENTIFICATION</scope>
    <source>
        <tissue evidence="4">Whole sample</tissue>
    </source>
</reference>
<dbReference type="Gene3D" id="3.40.50.150">
    <property type="entry name" value="Vaccinia Virus protein VP39"/>
    <property type="match status" value="1"/>
</dbReference>
<dbReference type="PANTHER" id="PTHR45128">
    <property type="entry name" value="METHYLTRANSFERASE TYPE 11"/>
    <property type="match status" value="1"/>
</dbReference>
<dbReference type="OrthoDB" id="565050at2759"/>
<dbReference type="Pfam" id="PF13847">
    <property type="entry name" value="Methyltransf_31"/>
    <property type="match status" value="1"/>
</dbReference>
<dbReference type="GeneID" id="111100227"/>
<evidence type="ECO:0000313" key="3">
    <source>
        <dbReference type="Proteomes" id="UP000694844"/>
    </source>
</evidence>
<dbReference type="RefSeq" id="XP_022287597.1">
    <property type="nucleotide sequence ID" value="XM_022431889.1"/>
</dbReference>
<name>A0A8B8A804_CRAVI</name>
<dbReference type="InterPro" id="IPR048711">
    <property type="entry name" value="WHD_Rv2258c"/>
</dbReference>
<evidence type="ECO:0000259" key="1">
    <source>
        <dbReference type="Pfam" id="PF13847"/>
    </source>
</evidence>
<proteinExistence type="predicted"/>
<dbReference type="SUPFAM" id="SSF46785">
    <property type="entry name" value="Winged helix' DNA-binding domain"/>
    <property type="match status" value="1"/>
</dbReference>
<dbReference type="InterPro" id="IPR025714">
    <property type="entry name" value="Methyltranfer_dom"/>
</dbReference>
<dbReference type="InterPro" id="IPR036388">
    <property type="entry name" value="WH-like_DNA-bd_sf"/>
</dbReference>
<accession>A0A8B8A804</accession>
<feature type="domain" description="S-adenosylmethionine-dependent methyltransferase Rv2258c-like winged HTH" evidence="2">
    <location>
        <begin position="35"/>
        <end position="102"/>
    </location>
</feature>
<organism evidence="3 4">
    <name type="scientific">Crassostrea virginica</name>
    <name type="common">Eastern oyster</name>
    <dbReference type="NCBI Taxonomy" id="6565"/>
    <lineage>
        <taxon>Eukaryota</taxon>
        <taxon>Metazoa</taxon>
        <taxon>Spiralia</taxon>
        <taxon>Lophotrochozoa</taxon>
        <taxon>Mollusca</taxon>
        <taxon>Bivalvia</taxon>
        <taxon>Autobranchia</taxon>
        <taxon>Pteriomorphia</taxon>
        <taxon>Ostreida</taxon>
        <taxon>Ostreoidea</taxon>
        <taxon>Ostreidae</taxon>
        <taxon>Crassostrea</taxon>
    </lineage>
</organism>
<dbReference type="PANTHER" id="PTHR45128:SF1">
    <property type="entry name" value="S-ADENOSYLMETHIONINE-DEPENDENT METHYLTRANSFERASE RV2258C"/>
    <property type="match status" value="1"/>
</dbReference>